<accession>A0A9D1SU13</accession>
<keyword evidence="1" id="KW-0472">Membrane</keyword>
<dbReference type="AlphaFoldDB" id="A0A9D1SU13"/>
<name>A0A9D1SU13_9FIRM</name>
<feature type="transmembrane region" description="Helical" evidence="1">
    <location>
        <begin position="50"/>
        <end position="70"/>
    </location>
</feature>
<evidence type="ECO:0008006" key="4">
    <source>
        <dbReference type="Google" id="ProtNLM"/>
    </source>
</evidence>
<evidence type="ECO:0000256" key="1">
    <source>
        <dbReference type="SAM" id="Phobius"/>
    </source>
</evidence>
<evidence type="ECO:0000313" key="3">
    <source>
        <dbReference type="Proteomes" id="UP000824130"/>
    </source>
</evidence>
<keyword evidence="1" id="KW-0812">Transmembrane</keyword>
<sequence length="77" mass="8093">TATEAGSRHEECDVCGFAKAAVEIPATGTTADTGKNDSPNAPETGDHNNYLLWFVLLAVSGSVLAGTAVYRRGRNIR</sequence>
<feature type="non-terminal residue" evidence="2">
    <location>
        <position position="1"/>
    </location>
</feature>
<proteinExistence type="predicted"/>
<dbReference type="Proteomes" id="UP000824130">
    <property type="component" value="Unassembled WGS sequence"/>
</dbReference>
<evidence type="ECO:0000313" key="2">
    <source>
        <dbReference type="EMBL" id="HIU95320.1"/>
    </source>
</evidence>
<protein>
    <recommendedName>
        <fullName evidence="4">Gram-positive cocci surface proteins LPxTG domain-containing protein</fullName>
    </recommendedName>
</protein>
<dbReference type="EMBL" id="DVOB01000030">
    <property type="protein sequence ID" value="HIU95320.1"/>
    <property type="molecule type" value="Genomic_DNA"/>
</dbReference>
<keyword evidence="1" id="KW-1133">Transmembrane helix</keyword>
<comment type="caution">
    <text evidence="2">The sequence shown here is derived from an EMBL/GenBank/DDBJ whole genome shotgun (WGS) entry which is preliminary data.</text>
</comment>
<reference evidence="2" key="2">
    <citation type="journal article" date="2021" name="PeerJ">
        <title>Extensive microbial diversity within the chicken gut microbiome revealed by metagenomics and culture.</title>
        <authorList>
            <person name="Gilroy R."/>
            <person name="Ravi A."/>
            <person name="Getino M."/>
            <person name="Pursley I."/>
            <person name="Horton D.L."/>
            <person name="Alikhan N.F."/>
            <person name="Baker D."/>
            <person name="Gharbi K."/>
            <person name="Hall N."/>
            <person name="Watson M."/>
            <person name="Adriaenssens E.M."/>
            <person name="Foster-Nyarko E."/>
            <person name="Jarju S."/>
            <person name="Secka A."/>
            <person name="Antonio M."/>
            <person name="Oren A."/>
            <person name="Chaudhuri R.R."/>
            <person name="La Ragione R."/>
            <person name="Hildebrand F."/>
            <person name="Pallen M.J."/>
        </authorList>
    </citation>
    <scope>NUCLEOTIDE SEQUENCE</scope>
    <source>
        <strain evidence="2">ChiSjej4B22-8349</strain>
    </source>
</reference>
<gene>
    <name evidence="2" type="ORF">IAD25_01220</name>
</gene>
<reference evidence="2" key="1">
    <citation type="submission" date="2020-10" db="EMBL/GenBank/DDBJ databases">
        <authorList>
            <person name="Gilroy R."/>
        </authorList>
    </citation>
    <scope>NUCLEOTIDE SEQUENCE</scope>
    <source>
        <strain evidence="2">ChiSjej4B22-8349</strain>
    </source>
</reference>
<organism evidence="2 3">
    <name type="scientific">Candidatus Allocopromorpha excrementipullorum</name>
    <dbReference type="NCBI Taxonomy" id="2840743"/>
    <lineage>
        <taxon>Bacteria</taxon>
        <taxon>Bacillati</taxon>
        <taxon>Bacillota</taxon>
        <taxon>Clostridia</taxon>
        <taxon>Eubacteriales</taxon>
        <taxon>Eubacteriaceae</taxon>
        <taxon>Eubacteriaceae incertae sedis</taxon>
        <taxon>Candidatus Allocopromorpha</taxon>
    </lineage>
</organism>